<dbReference type="OrthoDB" id="7875218at2"/>
<reference evidence="1 2" key="1">
    <citation type="submission" date="2018-08" db="EMBL/GenBank/DDBJ databases">
        <title>Genetic Globetrotter - A new plasmid hitch-hiking vast phylogenetic and geographic distances.</title>
        <authorList>
            <person name="Vollmers J."/>
            <person name="Petersen J."/>
        </authorList>
    </citation>
    <scope>NUCLEOTIDE SEQUENCE [LARGE SCALE GENOMIC DNA]</scope>
    <source>
        <strain evidence="1 2">DSM 26383</strain>
    </source>
</reference>
<dbReference type="AlphaFoldDB" id="A0A5P3AE32"/>
<dbReference type="Pfam" id="PF20083">
    <property type="entry name" value="DUF6477"/>
    <property type="match status" value="1"/>
</dbReference>
<dbReference type="EMBL" id="CP031598">
    <property type="protein sequence ID" value="QEW27014.1"/>
    <property type="molecule type" value="Genomic_DNA"/>
</dbReference>
<dbReference type="Proteomes" id="UP000325785">
    <property type="component" value="Chromosome"/>
</dbReference>
<dbReference type="RefSeq" id="WP_074939726.1">
    <property type="nucleotide sequence ID" value="NZ_CP031598.1"/>
</dbReference>
<gene>
    <name evidence="1" type="ORF">RIdsm_02823</name>
</gene>
<dbReference type="KEGG" id="rid:RIdsm_02823"/>
<sequence>MTTRLPCLYSLRRPRLLIEAARLGVAEYSRDAALRRHLGYLRQPDCEATLGALLEIEDELNQMRKDGNAGYSPARHVDVVIAIMGEARLLRASAQADQEKASGIEAFFSATKASSASAIPGSSAGC</sequence>
<evidence type="ECO:0000313" key="1">
    <source>
        <dbReference type="EMBL" id="QEW27014.1"/>
    </source>
</evidence>
<evidence type="ECO:0000313" key="2">
    <source>
        <dbReference type="Proteomes" id="UP000325785"/>
    </source>
</evidence>
<proteinExistence type="predicted"/>
<accession>A0A5P3AE32</accession>
<protein>
    <submittedName>
        <fullName evidence="1">Uncharacterized protein</fullName>
    </submittedName>
</protein>
<organism evidence="1 2">
    <name type="scientific">Roseovarius indicus</name>
    <dbReference type="NCBI Taxonomy" id="540747"/>
    <lineage>
        <taxon>Bacteria</taxon>
        <taxon>Pseudomonadati</taxon>
        <taxon>Pseudomonadota</taxon>
        <taxon>Alphaproteobacteria</taxon>
        <taxon>Rhodobacterales</taxon>
        <taxon>Roseobacteraceae</taxon>
        <taxon>Roseovarius</taxon>
    </lineage>
</organism>
<name>A0A5P3AE32_9RHOB</name>
<dbReference type="InterPro" id="IPR045516">
    <property type="entry name" value="DUF6477"/>
</dbReference>